<organism evidence="2 3">
    <name type="scientific">Brumimicrobium oceani</name>
    <dbReference type="NCBI Taxonomy" id="2100725"/>
    <lineage>
        <taxon>Bacteria</taxon>
        <taxon>Pseudomonadati</taxon>
        <taxon>Bacteroidota</taxon>
        <taxon>Flavobacteriia</taxon>
        <taxon>Flavobacteriales</taxon>
        <taxon>Crocinitomicaceae</taxon>
        <taxon>Brumimicrobium</taxon>
    </lineage>
</organism>
<dbReference type="Pfam" id="PF19838">
    <property type="entry name" value="LptD_2"/>
    <property type="match status" value="1"/>
</dbReference>
<dbReference type="PANTHER" id="PTHR30189:SF1">
    <property type="entry name" value="LPS-ASSEMBLY PROTEIN LPTD"/>
    <property type="match status" value="1"/>
</dbReference>
<evidence type="ECO:0000259" key="1">
    <source>
        <dbReference type="Pfam" id="PF19838"/>
    </source>
</evidence>
<reference evidence="2 3" key="2">
    <citation type="submission" date="2018-05" db="EMBL/GenBank/DDBJ databases">
        <authorList>
            <person name="Lanie J.A."/>
            <person name="Ng W.-L."/>
            <person name="Kazmierczak K.M."/>
            <person name="Andrzejewski T.M."/>
            <person name="Davidsen T.M."/>
            <person name="Wayne K.J."/>
            <person name="Tettelin H."/>
            <person name="Glass J.I."/>
            <person name="Rusch D."/>
            <person name="Podicherti R."/>
            <person name="Tsui H.-C.T."/>
            <person name="Winkler M.E."/>
        </authorList>
    </citation>
    <scope>NUCLEOTIDE SEQUENCE [LARGE SCALE GENOMIC DNA]</scope>
    <source>
        <strain evidence="2 3">C305</strain>
    </source>
</reference>
<accession>A0A2U2XEX9</accession>
<dbReference type="PANTHER" id="PTHR30189">
    <property type="entry name" value="LPS-ASSEMBLY PROTEIN"/>
    <property type="match status" value="1"/>
</dbReference>
<dbReference type="GO" id="GO:0009279">
    <property type="term" value="C:cell outer membrane"/>
    <property type="evidence" value="ECO:0007669"/>
    <property type="project" value="TreeGrafter"/>
</dbReference>
<feature type="domain" description="LPS-assembly protein LptD central" evidence="1">
    <location>
        <begin position="193"/>
        <end position="666"/>
    </location>
</feature>
<comment type="caution">
    <text evidence="2">The sequence shown here is derived from an EMBL/GenBank/DDBJ whole genome shotgun (WGS) entry which is preliminary data.</text>
</comment>
<name>A0A2U2XEX9_9FLAO</name>
<sequence length="849" mass="97882">MSKKYSITHFFVVGLLIILLTPSFYAQDSLQVQEKKRIYRTKDALESRVTYSCTDSIVANLKTNKISIYGDAIVEYDGIKMTADLIELDTDKSEIYAIYTIDEEGNRVGIPKFEEGTQSFTAASIRYNFETEKGFIEELKTKQEEMYLQMGVAKRQKNEQVHFTQGKFTTCELDDPHFHFQLSKAVMVPSERIATGPVNLWVKGIPTPLGLPFSVIPTKDQEEEQNGFIFPMFTPVSQYGFGFQDLGYYFPIKQSEHIQTTMYATLYSRGTFEIRNQTDYKKHYKFAGNLNLQYSSFRQSFPLDSIRKEKIVVQWQHSQEQKANPFWRFNSSVNFQSDNSGKTDLDNLSQQYFQNNFNSDINLIRSFPGKPVTIGLKAALKQNSASKNIDADLPTLNVNVNRFFPFKALRKNKIGEEKFYEKIGVTYALEAKNRAIFGDSLISQGRYDLIENQMQNGIQHRIGTNYPLQLFKKTLTLNTTAQYNLRMNFQSIEKRYVDSSNLIVNDTLDGLGLSQDVAFQTELSTNLYAYYNFVGNSGMKMRHVITPRISMRYQPNLSSFRTDYLGPNGDTVKYSPFENSLYREGLGREVGLISYNLNNTFELKHRNRNDTIDEEFTKTRIIDAFSISGNYDIFKDSMQFSDINFNLRIAPIKGLSIVSGASVSPYAWDGNDNFYDEYAFNSGQGFGRVTKANISTTYTFTAKESREEINKTQEIMGDHWGADFQYYALNPHEVINFEIPWKINLTHTFFVNLNQSNPDERYSRNQNIVLSGDVSFTERWKLGLNSSYDLNMKELTQTRLSLSRDMHCWQLSFYWTPVGGQQSFLIRFNATSALFQSAKLELRKPPEFL</sequence>
<dbReference type="EMBL" id="QFRJ01000002">
    <property type="protein sequence ID" value="PWH86358.1"/>
    <property type="molecule type" value="Genomic_DNA"/>
</dbReference>
<reference evidence="2 3" key="1">
    <citation type="submission" date="2018-05" db="EMBL/GenBank/DDBJ databases">
        <title>Brumimicrobium oceani sp. nov., isolated from coastal sediment.</title>
        <authorList>
            <person name="Kou Y."/>
        </authorList>
    </citation>
    <scope>NUCLEOTIDE SEQUENCE [LARGE SCALE GENOMIC DNA]</scope>
    <source>
        <strain evidence="2 3">C305</strain>
    </source>
</reference>
<evidence type="ECO:0000313" key="3">
    <source>
        <dbReference type="Proteomes" id="UP000245370"/>
    </source>
</evidence>
<keyword evidence="3" id="KW-1185">Reference proteome</keyword>
<dbReference type="InterPro" id="IPR045659">
    <property type="entry name" value="LptD_2"/>
</dbReference>
<dbReference type="GO" id="GO:1990351">
    <property type="term" value="C:transporter complex"/>
    <property type="evidence" value="ECO:0007669"/>
    <property type="project" value="TreeGrafter"/>
</dbReference>
<dbReference type="Proteomes" id="UP000245370">
    <property type="component" value="Unassembled WGS sequence"/>
</dbReference>
<evidence type="ECO:0000313" key="2">
    <source>
        <dbReference type="EMBL" id="PWH86358.1"/>
    </source>
</evidence>
<gene>
    <name evidence="2" type="ORF">DIT68_03715</name>
</gene>
<dbReference type="AlphaFoldDB" id="A0A2U2XEX9"/>
<dbReference type="InterPro" id="IPR050218">
    <property type="entry name" value="LptD"/>
</dbReference>
<proteinExistence type="predicted"/>
<protein>
    <recommendedName>
        <fullName evidence="1">LPS-assembly protein LptD central domain-containing protein</fullName>
    </recommendedName>
</protein>